<name>A0AB35YNF5_9FLAO</name>
<evidence type="ECO:0000313" key="6">
    <source>
        <dbReference type="EMBL" id="MEM0573369.1"/>
    </source>
</evidence>
<dbReference type="RefSeq" id="WP_279447948.1">
    <property type="nucleotide sequence ID" value="NZ_JAZBJM010000001.1"/>
</dbReference>
<dbReference type="Proteomes" id="UP001390963">
    <property type="component" value="Unassembled WGS sequence"/>
</dbReference>
<proteinExistence type="predicted"/>
<dbReference type="InterPro" id="IPR000845">
    <property type="entry name" value="Nucleoside_phosphorylase_d"/>
</dbReference>
<organism evidence="5 7">
    <name type="scientific">Aequorivita flava</name>
    <dbReference type="NCBI Taxonomy" id="3114371"/>
    <lineage>
        <taxon>Bacteria</taxon>
        <taxon>Pseudomonadati</taxon>
        <taxon>Bacteroidota</taxon>
        <taxon>Flavobacteriia</taxon>
        <taxon>Flavobacteriales</taxon>
        <taxon>Flavobacteriaceae</taxon>
        <taxon>Aequorivita</taxon>
    </lineage>
</organism>
<dbReference type="Pfam" id="PF01048">
    <property type="entry name" value="PNP_UDP_1"/>
    <property type="match status" value="1"/>
</dbReference>
<evidence type="ECO:0000256" key="3">
    <source>
        <dbReference type="ARBA" id="ARBA00048447"/>
    </source>
</evidence>
<protein>
    <recommendedName>
        <fullName evidence="2">Uridine phosphorylase</fullName>
        <ecNumber evidence="1">2.4.2.3</ecNumber>
    </recommendedName>
</protein>
<dbReference type="GO" id="GO:0004731">
    <property type="term" value="F:purine-nucleoside phosphorylase activity"/>
    <property type="evidence" value="ECO:0007669"/>
    <property type="project" value="TreeGrafter"/>
</dbReference>
<dbReference type="CDD" id="cd00436">
    <property type="entry name" value="UP_TbUP-like"/>
    <property type="match status" value="1"/>
</dbReference>
<evidence type="ECO:0000256" key="1">
    <source>
        <dbReference type="ARBA" id="ARBA00011888"/>
    </source>
</evidence>
<dbReference type="InterPro" id="IPR035994">
    <property type="entry name" value="Nucleoside_phosphorylase_sf"/>
</dbReference>
<dbReference type="SUPFAM" id="SSF53167">
    <property type="entry name" value="Purine and uridine phosphorylases"/>
    <property type="match status" value="1"/>
</dbReference>
<keyword evidence="8" id="KW-1185">Reference proteome</keyword>
<dbReference type="EC" id="2.4.2.3" evidence="1"/>
<comment type="catalytic activity">
    <reaction evidence="3">
        <text>uridine + phosphate = alpha-D-ribose 1-phosphate + uracil</text>
        <dbReference type="Rhea" id="RHEA:24388"/>
        <dbReference type="ChEBI" id="CHEBI:16704"/>
        <dbReference type="ChEBI" id="CHEBI:17568"/>
        <dbReference type="ChEBI" id="CHEBI:43474"/>
        <dbReference type="ChEBI" id="CHEBI:57720"/>
        <dbReference type="EC" id="2.4.2.3"/>
    </reaction>
</comment>
<dbReference type="PANTHER" id="PTHR43691">
    <property type="entry name" value="URIDINE PHOSPHORYLASE"/>
    <property type="match status" value="1"/>
</dbReference>
<sequence length="299" mass="33706">MRHTIKQSELILTPEGKIYHLDLAPSQLAPTIITVGDPDRVKMVSKYFDTIECTAQHREFKTHTGTYRGKRISVISTGIGPDNIDIVFNELDALVNIDFEKRQIKKKLTSLDIIRIGTSGGLTPEVEVDRFLISTLGIGLDNVMHYYDKTDKIFNRDFAQSFIDHTQWNPDNSVPYAVEADKSLLKKLSSSTTDGEEQKTLQGITITNVGFYGPQGRVLRAKLKDENLNEKLSSFRYKKKRITNLEMETATMYGMAKLLGHRAISMNAIVANRASGTFSENAPRTIDALIQYTLRKISE</sequence>
<dbReference type="GO" id="GO:0004850">
    <property type="term" value="F:uridine phosphorylase activity"/>
    <property type="evidence" value="ECO:0007669"/>
    <property type="project" value="UniProtKB-EC"/>
</dbReference>
<evidence type="ECO:0000259" key="4">
    <source>
        <dbReference type="Pfam" id="PF01048"/>
    </source>
</evidence>
<evidence type="ECO:0000256" key="2">
    <source>
        <dbReference type="ARBA" id="ARBA00021980"/>
    </source>
</evidence>
<evidence type="ECO:0000313" key="8">
    <source>
        <dbReference type="Proteomes" id="UP001390963"/>
    </source>
</evidence>
<reference evidence="5 8" key="1">
    <citation type="submission" date="2024-01" db="EMBL/GenBank/DDBJ databases">
        <title>Aequorivita flavus sp. nov., isolated from deep-sea sediment.</title>
        <authorList>
            <person name="Chen X."/>
        </authorList>
    </citation>
    <scope>NUCLEOTIDE SEQUENCE</scope>
    <source>
        <strain evidence="5">MCCC 1A16923</strain>
        <strain evidence="6 8">MCCC 1A16935</strain>
    </source>
</reference>
<evidence type="ECO:0000313" key="7">
    <source>
        <dbReference type="Proteomes" id="UP001388259"/>
    </source>
</evidence>
<dbReference type="Proteomes" id="UP001388259">
    <property type="component" value="Unassembled WGS sequence"/>
</dbReference>
<dbReference type="PANTHER" id="PTHR43691:SF11">
    <property type="entry name" value="FI09636P-RELATED"/>
    <property type="match status" value="1"/>
</dbReference>
<feature type="domain" description="Nucleoside phosphorylase" evidence="4">
    <location>
        <begin position="32"/>
        <end position="278"/>
    </location>
</feature>
<dbReference type="GO" id="GO:0006152">
    <property type="term" value="P:purine nucleoside catabolic process"/>
    <property type="evidence" value="ECO:0007669"/>
    <property type="project" value="TreeGrafter"/>
</dbReference>
<accession>A0AB35YNF5</accession>
<dbReference type="GO" id="GO:0005829">
    <property type="term" value="C:cytosol"/>
    <property type="evidence" value="ECO:0007669"/>
    <property type="project" value="TreeGrafter"/>
</dbReference>
<dbReference type="AlphaFoldDB" id="A0AB35YNF5"/>
<comment type="caution">
    <text evidence="5">The sequence shown here is derived from an EMBL/GenBank/DDBJ whole genome shotgun (WGS) entry which is preliminary data.</text>
</comment>
<evidence type="ECO:0000313" key="5">
    <source>
        <dbReference type="EMBL" id="MEM0516845.1"/>
    </source>
</evidence>
<dbReference type="EMBL" id="JAZBJM010000001">
    <property type="protein sequence ID" value="MEM0516845.1"/>
    <property type="molecule type" value="Genomic_DNA"/>
</dbReference>
<dbReference type="EMBL" id="JBANCF010000004">
    <property type="protein sequence ID" value="MEM0573369.1"/>
    <property type="molecule type" value="Genomic_DNA"/>
</dbReference>
<dbReference type="Gene3D" id="3.40.50.1580">
    <property type="entry name" value="Nucleoside phosphorylase domain"/>
    <property type="match status" value="1"/>
</dbReference>
<gene>
    <name evidence="6" type="ORF">VZD24_07570</name>
    <name evidence="5" type="ORF">VZD85_00650</name>
</gene>